<sequence>MSRRHCANQYVPRLLCFAFLTFLSTLLDPDPEPQPDALAAPGNLTVSQSGSTVTLSWTDNSTSELGFYVERGLKQKGQVSFQRIAVAGADTTFTTDNADALASGNYSYRVQAYNNAEVSGYSNTVSVRLK</sequence>
<evidence type="ECO:0000313" key="4">
    <source>
        <dbReference type="EMBL" id="MDC8832440.1"/>
    </source>
</evidence>
<feature type="compositionally biased region" description="Polar residues" evidence="1">
    <location>
        <begin position="44"/>
        <end position="58"/>
    </location>
</feature>
<comment type="caution">
    <text evidence="4">The sequence shown here is derived from an EMBL/GenBank/DDBJ whole genome shotgun (WGS) entry which is preliminary data.</text>
</comment>
<keyword evidence="5" id="KW-1185">Reference proteome</keyword>
<gene>
    <name evidence="4" type="ORF">OIK42_16915</name>
</gene>
<evidence type="ECO:0000259" key="3">
    <source>
        <dbReference type="PROSITE" id="PS50853"/>
    </source>
</evidence>
<dbReference type="InterPro" id="IPR013783">
    <property type="entry name" value="Ig-like_fold"/>
</dbReference>
<keyword evidence="2" id="KW-0732">Signal</keyword>
<name>A0ABT5L5V6_9ALTE</name>
<accession>A0ABT5L5V6</accession>
<feature type="region of interest" description="Disordered" evidence="1">
    <location>
        <begin position="31"/>
        <end position="58"/>
    </location>
</feature>
<proteinExistence type="predicted"/>
<dbReference type="Proteomes" id="UP001218788">
    <property type="component" value="Unassembled WGS sequence"/>
</dbReference>
<dbReference type="RefSeq" id="WP_273642262.1">
    <property type="nucleotide sequence ID" value="NZ_JAQQXP010000003.1"/>
</dbReference>
<dbReference type="InterPro" id="IPR036116">
    <property type="entry name" value="FN3_sf"/>
</dbReference>
<organism evidence="4 5">
    <name type="scientific">Alteromonas gilva</name>
    <dbReference type="NCBI Taxonomy" id="2987522"/>
    <lineage>
        <taxon>Bacteria</taxon>
        <taxon>Pseudomonadati</taxon>
        <taxon>Pseudomonadota</taxon>
        <taxon>Gammaproteobacteria</taxon>
        <taxon>Alteromonadales</taxon>
        <taxon>Alteromonadaceae</taxon>
        <taxon>Alteromonas/Salinimonas group</taxon>
        <taxon>Alteromonas</taxon>
    </lineage>
</organism>
<feature type="chain" id="PRO_5047098392" evidence="2">
    <location>
        <begin position="28"/>
        <end position="130"/>
    </location>
</feature>
<protein>
    <submittedName>
        <fullName evidence="4">Fibronectin type III domain-containing protein</fullName>
    </submittedName>
</protein>
<dbReference type="Gene3D" id="2.60.40.10">
    <property type="entry name" value="Immunoglobulins"/>
    <property type="match status" value="1"/>
</dbReference>
<dbReference type="SUPFAM" id="SSF49265">
    <property type="entry name" value="Fibronectin type III"/>
    <property type="match status" value="1"/>
</dbReference>
<dbReference type="CDD" id="cd00063">
    <property type="entry name" value="FN3"/>
    <property type="match status" value="1"/>
</dbReference>
<feature type="signal peptide" evidence="2">
    <location>
        <begin position="1"/>
        <end position="27"/>
    </location>
</feature>
<evidence type="ECO:0000256" key="1">
    <source>
        <dbReference type="SAM" id="MobiDB-lite"/>
    </source>
</evidence>
<feature type="domain" description="Fibronectin type-III" evidence="3">
    <location>
        <begin position="40"/>
        <end position="130"/>
    </location>
</feature>
<reference evidence="4 5" key="1">
    <citation type="submission" date="2022-10" db="EMBL/GenBank/DDBJ databases">
        <title>Alteromonas sp. chi3 Genome sequencing.</title>
        <authorList>
            <person name="Park S."/>
        </authorList>
    </citation>
    <scope>NUCLEOTIDE SEQUENCE [LARGE SCALE GENOMIC DNA]</scope>
    <source>
        <strain evidence="5">chi3</strain>
    </source>
</reference>
<evidence type="ECO:0000256" key="2">
    <source>
        <dbReference type="SAM" id="SignalP"/>
    </source>
</evidence>
<dbReference type="EMBL" id="JAQQXP010000003">
    <property type="protein sequence ID" value="MDC8832440.1"/>
    <property type="molecule type" value="Genomic_DNA"/>
</dbReference>
<dbReference type="InterPro" id="IPR003961">
    <property type="entry name" value="FN3_dom"/>
</dbReference>
<dbReference type="PROSITE" id="PS50853">
    <property type="entry name" value="FN3"/>
    <property type="match status" value="1"/>
</dbReference>
<evidence type="ECO:0000313" key="5">
    <source>
        <dbReference type="Proteomes" id="UP001218788"/>
    </source>
</evidence>